<dbReference type="Proteomes" id="UP000600918">
    <property type="component" value="Unassembled WGS sequence"/>
</dbReference>
<evidence type="ECO:0000313" key="2">
    <source>
        <dbReference type="Proteomes" id="UP000600918"/>
    </source>
</evidence>
<dbReference type="AlphaFoldDB" id="A0A834JY64"/>
<organism evidence="1 2">
    <name type="scientific">Vespula pensylvanica</name>
    <name type="common">Western yellow jacket</name>
    <name type="synonym">Wasp</name>
    <dbReference type="NCBI Taxonomy" id="30213"/>
    <lineage>
        <taxon>Eukaryota</taxon>
        <taxon>Metazoa</taxon>
        <taxon>Ecdysozoa</taxon>
        <taxon>Arthropoda</taxon>
        <taxon>Hexapoda</taxon>
        <taxon>Insecta</taxon>
        <taxon>Pterygota</taxon>
        <taxon>Neoptera</taxon>
        <taxon>Endopterygota</taxon>
        <taxon>Hymenoptera</taxon>
        <taxon>Apocrita</taxon>
        <taxon>Aculeata</taxon>
        <taxon>Vespoidea</taxon>
        <taxon>Vespidae</taxon>
        <taxon>Vespinae</taxon>
        <taxon>Vespula</taxon>
    </lineage>
</organism>
<name>A0A834JY64_VESPE</name>
<dbReference type="PROSITE" id="PS51257">
    <property type="entry name" value="PROKAR_LIPOPROTEIN"/>
    <property type="match status" value="1"/>
</dbReference>
<gene>
    <name evidence="1" type="ORF">H0235_016355</name>
</gene>
<reference evidence="1" key="1">
    <citation type="journal article" date="2020" name="G3 (Bethesda)">
        <title>High-Quality Assemblies for Three Invasive Social Wasps from the &lt;i&gt;Vespula&lt;/i&gt; Genus.</title>
        <authorList>
            <person name="Harrop T.W.R."/>
            <person name="Guhlin J."/>
            <person name="McLaughlin G.M."/>
            <person name="Permina E."/>
            <person name="Stockwell P."/>
            <person name="Gilligan J."/>
            <person name="Le Lec M.F."/>
            <person name="Gruber M.A.M."/>
            <person name="Quinn O."/>
            <person name="Lovegrove M."/>
            <person name="Duncan E.J."/>
            <person name="Remnant E.J."/>
            <person name="Van Eeckhoven J."/>
            <person name="Graham B."/>
            <person name="Knapp R.A."/>
            <person name="Langford K.W."/>
            <person name="Kronenberg Z."/>
            <person name="Press M.O."/>
            <person name="Eacker S.M."/>
            <person name="Wilson-Rankin E.E."/>
            <person name="Purcell J."/>
            <person name="Lester P.J."/>
            <person name="Dearden P.K."/>
        </authorList>
    </citation>
    <scope>NUCLEOTIDE SEQUENCE</scope>
    <source>
        <strain evidence="1">Volc-1</strain>
    </source>
</reference>
<sequence>MSDKSSANPIAAGLGACEENDRDRTMIGRLRGKILGRFGLSVYSVPRGARLSARRRADRTDCDPAFVPSEKIITSTGSRV</sequence>
<dbReference type="EMBL" id="JACSDY010000020">
    <property type="protein sequence ID" value="KAF7396818.1"/>
    <property type="molecule type" value="Genomic_DNA"/>
</dbReference>
<comment type="caution">
    <text evidence="1">The sequence shown here is derived from an EMBL/GenBank/DDBJ whole genome shotgun (WGS) entry which is preliminary data.</text>
</comment>
<protein>
    <submittedName>
        <fullName evidence="1">Uncharacterized protein</fullName>
    </submittedName>
</protein>
<evidence type="ECO:0000313" key="1">
    <source>
        <dbReference type="EMBL" id="KAF7396818.1"/>
    </source>
</evidence>
<accession>A0A834JY64</accession>
<keyword evidence="2" id="KW-1185">Reference proteome</keyword>
<proteinExistence type="predicted"/>